<feature type="domain" description="SRCR" evidence="10">
    <location>
        <begin position="98"/>
        <end position="187"/>
    </location>
</feature>
<dbReference type="PRINTS" id="PR00722">
    <property type="entry name" value="CHYMOTRYPSIN"/>
</dbReference>
<dbReference type="PANTHER" id="PTHR24252">
    <property type="entry name" value="ACROSIN-RELATED"/>
    <property type="match status" value="1"/>
</dbReference>
<evidence type="ECO:0000256" key="5">
    <source>
        <dbReference type="ARBA" id="ARBA00023180"/>
    </source>
</evidence>
<feature type="domain" description="Peptidase S1" evidence="9">
    <location>
        <begin position="196"/>
        <end position="426"/>
    </location>
</feature>
<accession>A0A4U5V1N0</accession>
<dbReference type="STRING" id="240159.A0A4U5V1N0"/>
<dbReference type="InterPro" id="IPR036772">
    <property type="entry name" value="SRCR-like_dom_sf"/>
</dbReference>
<keyword evidence="5" id="KW-0325">Glycoprotein</keyword>
<dbReference type="GO" id="GO:0016020">
    <property type="term" value="C:membrane"/>
    <property type="evidence" value="ECO:0007669"/>
    <property type="project" value="InterPro"/>
</dbReference>
<dbReference type="FunFam" id="2.40.10.10:FF:000003">
    <property type="entry name" value="Transmembrane serine protease 3"/>
    <property type="match status" value="1"/>
</dbReference>
<keyword evidence="8" id="KW-1133">Transmembrane helix</keyword>
<evidence type="ECO:0000256" key="6">
    <source>
        <dbReference type="PROSITE-ProRule" id="PRU00196"/>
    </source>
</evidence>
<dbReference type="InterPro" id="IPR001254">
    <property type="entry name" value="Trypsin_dom"/>
</dbReference>
<dbReference type="Gene3D" id="4.10.400.10">
    <property type="entry name" value="Low-density Lipoprotein Receptor"/>
    <property type="match status" value="1"/>
</dbReference>
<dbReference type="InterPro" id="IPR033116">
    <property type="entry name" value="TRYPSIN_SER"/>
</dbReference>
<dbReference type="InterPro" id="IPR009003">
    <property type="entry name" value="Peptidase_S1_PA"/>
</dbReference>
<keyword evidence="8 11" id="KW-0812">Transmembrane</keyword>
<dbReference type="Gene3D" id="2.40.10.10">
    <property type="entry name" value="Trypsin-like serine proteases"/>
    <property type="match status" value="2"/>
</dbReference>
<dbReference type="PROSITE" id="PS00134">
    <property type="entry name" value="TRYPSIN_HIS"/>
    <property type="match status" value="1"/>
</dbReference>
<evidence type="ECO:0000256" key="3">
    <source>
        <dbReference type="ARBA" id="ARBA00022825"/>
    </source>
</evidence>
<evidence type="ECO:0000259" key="10">
    <source>
        <dbReference type="PROSITE" id="PS50287"/>
    </source>
</evidence>
<evidence type="ECO:0000256" key="4">
    <source>
        <dbReference type="ARBA" id="ARBA00023157"/>
    </source>
</evidence>
<proteinExistence type="predicted"/>
<keyword evidence="3 7" id="KW-0720">Serine protease</keyword>
<dbReference type="GO" id="GO:0006508">
    <property type="term" value="P:proteolysis"/>
    <property type="evidence" value="ECO:0007669"/>
    <property type="project" value="UniProtKB-KW"/>
</dbReference>
<dbReference type="CDD" id="cd00112">
    <property type="entry name" value="LDLa"/>
    <property type="match status" value="1"/>
</dbReference>
<dbReference type="Proteomes" id="UP000298787">
    <property type="component" value="Chromosome 13"/>
</dbReference>
<evidence type="ECO:0000256" key="7">
    <source>
        <dbReference type="RuleBase" id="RU363034"/>
    </source>
</evidence>
<dbReference type="SMART" id="SM00202">
    <property type="entry name" value="SR"/>
    <property type="match status" value="1"/>
</dbReference>
<evidence type="ECO:0000313" key="11">
    <source>
        <dbReference type="EMBL" id="TKS81020.1"/>
    </source>
</evidence>
<keyword evidence="1 7" id="KW-0645">Protease</keyword>
<evidence type="ECO:0000313" key="12">
    <source>
        <dbReference type="Proteomes" id="UP000298787"/>
    </source>
</evidence>
<sequence length="429" mass="46529">MTATKNQKDKASKAKKVLLTVLTVVVLLGILVTAGYFIKQLIDSKYFFCKRAVKFIPIDQACDGKNDCAGGEDEITCLSTFTVNTTFPVRLTSARHVLQVYNPGQGWRSVCRDDWTEQHTQTACKQLGYTNNPQSSGVSVDRLIPSMKTGPFTAVRPMTGTTPIHEATMDRAVCRSGSVVSLSCSDCGQVGSQDRIVGGTDAFIEDWPWQVSLQVGGNHVCGGSLVSPRWVVTAAHCFSGSKKELSRWRVVSGRTYMGTLGGSYVDRIILNGNYNAAQNDYDIALMRLSSPITLGVARKPVCLPPKAFGLAAESTMAVTGWGYLEENGKVSPSLQKAYIPLIDQAVCSSPIVYGSSITQRMICAGFMEGKVDACQGDSGGPLVHFTSSRWHLVGVVSWGVGCGRERRPGVYSNVEEMLNWINTVIEKNP</sequence>
<organism evidence="11 12">
    <name type="scientific">Collichthys lucidus</name>
    <name type="common">Big head croaker</name>
    <name type="synonym">Sciaena lucida</name>
    <dbReference type="NCBI Taxonomy" id="240159"/>
    <lineage>
        <taxon>Eukaryota</taxon>
        <taxon>Metazoa</taxon>
        <taxon>Chordata</taxon>
        <taxon>Craniata</taxon>
        <taxon>Vertebrata</taxon>
        <taxon>Euteleostomi</taxon>
        <taxon>Actinopterygii</taxon>
        <taxon>Neopterygii</taxon>
        <taxon>Teleostei</taxon>
        <taxon>Neoteleostei</taxon>
        <taxon>Acanthomorphata</taxon>
        <taxon>Eupercaria</taxon>
        <taxon>Sciaenidae</taxon>
        <taxon>Collichthys</taxon>
    </lineage>
</organism>
<dbReference type="SUPFAM" id="SSF56487">
    <property type="entry name" value="SRCR-like"/>
    <property type="match status" value="1"/>
</dbReference>
<dbReference type="GO" id="GO:0004252">
    <property type="term" value="F:serine-type endopeptidase activity"/>
    <property type="evidence" value="ECO:0007669"/>
    <property type="project" value="InterPro"/>
</dbReference>
<dbReference type="AlphaFoldDB" id="A0A4U5V1N0"/>
<dbReference type="InterPro" id="IPR018114">
    <property type="entry name" value="TRYPSIN_HIS"/>
</dbReference>
<dbReference type="Gene3D" id="3.10.250.10">
    <property type="entry name" value="SRCR-like domain"/>
    <property type="match status" value="1"/>
</dbReference>
<dbReference type="Pfam" id="PF00089">
    <property type="entry name" value="Trypsin"/>
    <property type="match status" value="1"/>
</dbReference>
<dbReference type="PROSITE" id="PS50287">
    <property type="entry name" value="SRCR_2"/>
    <property type="match status" value="1"/>
</dbReference>
<evidence type="ECO:0000259" key="9">
    <source>
        <dbReference type="PROSITE" id="PS50240"/>
    </source>
</evidence>
<dbReference type="SMART" id="SM00020">
    <property type="entry name" value="Tryp_SPc"/>
    <property type="match status" value="1"/>
</dbReference>
<keyword evidence="12" id="KW-1185">Reference proteome</keyword>
<dbReference type="InterPro" id="IPR001314">
    <property type="entry name" value="Peptidase_S1A"/>
</dbReference>
<evidence type="ECO:0000256" key="2">
    <source>
        <dbReference type="ARBA" id="ARBA00022801"/>
    </source>
</evidence>
<dbReference type="InterPro" id="IPR001190">
    <property type="entry name" value="SRCR"/>
</dbReference>
<dbReference type="InterPro" id="IPR036055">
    <property type="entry name" value="LDL_receptor-like_sf"/>
</dbReference>
<keyword evidence="8" id="KW-0472">Membrane</keyword>
<keyword evidence="4" id="KW-1015">Disulfide bond</keyword>
<dbReference type="PANTHER" id="PTHR24252:SF7">
    <property type="entry name" value="HYALIN"/>
    <property type="match status" value="1"/>
</dbReference>
<dbReference type="PROSITE" id="PS00135">
    <property type="entry name" value="TRYPSIN_SER"/>
    <property type="match status" value="1"/>
</dbReference>
<dbReference type="InterPro" id="IPR043504">
    <property type="entry name" value="Peptidase_S1_PA_chymotrypsin"/>
</dbReference>
<name>A0A4U5V1N0_COLLU</name>
<dbReference type="InterPro" id="IPR002172">
    <property type="entry name" value="LDrepeatLR_classA_rpt"/>
</dbReference>
<dbReference type="PROSITE" id="PS50240">
    <property type="entry name" value="TRYPSIN_DOM"/>
    <property type="match status" value="1"/>
</dbReference>
<keyword evidence="2 7" id="KW-0378">Hydrolase</keyword>
<comment type="caution">
    <text evidence="6">Lacks conserved residue(s) required for the propagation of feature annotation.</text>
</comment>
<reference evidence="11 12" key="1">
    <citation type="submission" date="2019-01" db="EMBL/GenBank/DDBJ databases">
        <title>Genome Assembly of Collichthys lucidus.</title>
        <authorList>
            <person name="Cai M."/>
            <person name="Xiao S."/>
        </authorList>
    </citation>
    <scope>NUCLEOTIDE SEQUENCE [LARGE SCALE GENOMIC DNA]</scope>
    <source>
        <strain evidence="11">JT15FE1705JMU</strain>
        <tissue evidence="11">Muscle</tissue>
    </source>
</reference>
<evidence type="ECO:0000256" key="1">
    <source>
        <dbReference type="ARBA" id="ARBA00022670"/>
    </source>
</evidence>
<evidence type="ECO:0000256" key="8">
    <source>
        <dbReference type="SAM" id="Phobius"/>
    </source>
</evidence>
<protein>
    <submittedName>
        <fullName evidence="11">Transmembrane protease serine 4</fullName>
    </submittedName>
</protein>
<dbReference type="EMBL" id="CM014090">
    <property type="protein sequence ID" value="TKS81020.1"/>
    <property type="molecule type" value="Genomic_DNA"/>
</dbReference>
<feature type="transmembrane region" description="Helical" evidence="8">
    <location>
        <begin position="17"/>
        <end position="38"/>
    </location>
</feature>
<dbReference type="Pfam" id="PF15494">
    <property type="entry name" value="SRCR_2"/>
    <property type="match status" value="1"/>
</dbReference>
<gene>
    <name evidence="11" type="ORF">D9C73_015124</name>
</gene>
<dbReference type="SUPFAM" id="SSF57424">
    <property type="entry name" value="LDL receptor-like module"/>
    <property type="match status" value="1"/>
</dbReference>
<dbReference type="CDD" id="cd00190">
    <property type="entry name" value="Tryp_SPc"/>
    <property type="match status" value="1"/>
</dbReference>
<dbReference type="SUPFAM" id="SSF50494">
    <property type="entry name" value="Trypsin-like serine proteases"/>
    <property type="match status" value="1"/>
</dbReference>